<proteinExistence type="predicted"/>
<dbReference type="Proteomes" id="UP001215280">
    <property type="component" value="Unassembled WGS sequence"/>
</dbReference>
<evidence type="ECO:0000313" key="2">
    <source>
        <dbReference type="Proteomes" id="UP001215280"/>
    </source>
</evidence>
<evidence type="ECO:0000313" key="1">
    <source>
        <dbReference type="EMBL" id="KAJ7769563.1"/>
    </source>
</evidence>
<accession>A0AAD7JU38</accession>
<organism evidence="1 2">
    <name type="scientific">Mycena maculata</name>
    <dbReference type="NCBI Taxonomy" id="230809"/>
    <lineage>
        <taxon>Eukaryota</taxon>
        <taxon>Fungi</taxon>
        <taxon>Dikarya</taxon>
        <taxon>Basidiomycota</taxon>
        <taxon>Agaricomycotina</taxon>
        <taxon>Agaricomycetes</taxon>
        <taxon>Agaricomycetidae</taxon>
        <taxon>Agaricales</taxon>
        <taxon>Marasmiineae</taxon>
        <taxon>Mycenaceae</taxon>
        <taxon>Mycena</taxon>
    </lineage>
</organism>
<keyword evidence="2" id="KW-1185">Reference proteome</keyword>
<name>A0AAD7JU38_9AGAR</name>
<dbReference type="EMBL" id="JARJLG010000025">
    <property type="protein sequence ID" value="KAJ7769563.1"/>
    <property type="molecule type" value="Genomic_DNA"/>
</dbReference>
<gene>
    <name evidence="1" type="ORF">DFH07DRAFT_1005683</name>
</gene>
<dbReference type="AlphaFoldDB" id="A0AAD7JU38"/>
<reference evidence="1" key="1">
    <citation type="submission" date="2023-03" db="EMBL/GenBank/DDBJ databases">
        <title>Massive genome expansion in bonnet fungi (Mycena s.s.) driven by repeated elements and novel gene families across ecological guilds.</title>
        <authorList>
            <consortium name="Lawrence Berkeley National Laboratory"/>
            <person name="Harder C.B."/>
            <person name="Miyauchi S."/>
            <person name="Viragh M."/>
            <person name="Kuo A."/>
            <person name="Thoen E."/>
            <person name="Andreopoulos B."/>
            <person name="Lu D."/>
            <person name="Skrede I."/>
            <person name="Drula E."/>
            <person name="Henrissat B."/>
            <person name="Morin E."/>
            <person name="Kohler A."/>
            <person name="Barry K."/>
            <person name="LaButti K."/>
            <person name="Morin E."/>
            <person name="Salamov A."/>
            <person name="Lipzen A."/>
            <person name="Mereny Z."/>
            <person name="Hegedus B."/>
            <person name="Baldrian P."/>
            <person name="Stursova M."/>
            <person name="Weitz H."/>
            <person name="Taylor A."/>
            <person name="Grigoriev I.V."/>
            <person name="Nagy L.G."/>
            <person name="Martin F."/>
            <person name="Kauserud H."/>
        </authorList>
    </citation>
    <scope>NUCLEOTIDE SEQUENCE</scope>
    <source>
        <strain evidence="1">CBHHK188m</strain>
    </source>
</reference>
<comment type="caution">
    <text evidence="1">The sequence shown here is derived from an EMBL/GenBank/DDBJ whole genome shotgun (WGS) entry which is preliminary data.</text>
</comment>
<protein>
    <submittedName>
        <fullName evidence="1">Uncharacterized protein</fullName>
    </submittedName>
</protein>
<sequence>MVEEIEIWITEESAQNHPLMDPPIAHPNVTELRAYGAENIARAIEALHLSPLLNVFHFSYHARASDISTLAGLNTAFHLLSQQDIDTHLELWFLREANAVDSGRPFMDEQASAIARALHCVRSVSISYWSVEMALDSLQWLALFPRLHSVTFGPPIGIGVQVELSKLAEQAKAVLSHVPDIAAGQRWP</sequence>